<evidence type="ECO:0000313" key="3">
    <source>
        <dbReference type="Proteomes" id="UP000799118"/>
    </source>
</evidence>
<organism evidence="2 3">
    <name type="scientific">Gymnopus androsaceus JB14</name>
    <dbReference type="NCBI Taxonomy" id="1447944"/>
    <lineage>
        <taxon>Eukaryota</taxon>
        <taxon>Fungi</taxon>
        <taxon>Dikarya</taxon>
        <taxon>Basidiomycota</taxon>
        <taxon>Agaricomycotina</taxon>
        <taxon>Agaricomycetes</taxon>
        <taxon>Agaricomycetidae</taxon>
        <taxon>Agaricales</taxon>
        <taxon>Marasmiineae</taxon>
        <taxon>Omphalotaceae</taxon>
        <taxon>Gymnopus</taxon>
    </lineage>
</organism>
<feature type="chain" id="PRO_5025689673" evidence="1">
    <location>
        <begin position="25"/>
        <end position="242"/>
    </location>
</feature>
<dbReference type="Proteomes" id="UP000799118">
    <property type="component" value="Unassembled WGS sequence"/>
</dbReference>
<dbReference type="EMBL" id="ML769473">
    <property type="protein sequence ID" value="KAE9399091.1"/>
    <property type="molecule type" value="Genomic_DNA"/>
</dbReference>
<gene>
    <name evidence="2" type="ORF">BT96DRAFT_920321</name>
</gene>
<sequence length="242" mass="26907">MPHFTNLLACLFLLIGLMGVTVNASPINSRNEETVLGYQYLPQTSVSAKFKQAMNNRKSMIVKMALQHGEQGMAYADVYPRGLYAYLLAMPHTTGTKATGPTVSGDTEYVVIVKTTSMAALASASRPKLFVPFDKFPKSLAGHVLSASVKSYVEENQHLLKETSKTFNPDTILLTYESIDKVSGPGMFIPPQDLIETNPLQLVFEVMPFNEFMKLTHQRGNWKELKGQVDLWPADKPLSNYL</sequence>
<name>A0A6A4HNA0_9AGAR</name>
<feature type="signal peptide" evidence="1">
    <location>
        <begin position="1"/>
        <end position="24"/>
    </location>
</feature>
<keyword evidence="1" id="KW-0732">Signal</keyword>
<evidence type="ECO:0000256" key="1">
    <source>
        <dbReference type="SAM" id="SignalP"/>
    </source>
</evidence>
<reference evidence="2" key="1">
    <citation type="journal article" date="2019" name="Environ. Microbiol.">
        <title>Fungal ecological strategies reflected in gene transcription - a case study of two litter decomposers.</title>
        <authorList>
            <person name="Barbi F."/>
            <person name="Kohler A."/>
            <person name="Barry K."/>
            <person name="Baskaran P."/>
            <person name="Daum C."/>
            <person name="Fauchery L."/>
            <person name="Ihrmark K."/>
            <person name="Kuo A."/>
            <person name="LaButti K."/>
            <person name="Lipzen A."/>
            <person name="Morin E."/>
            <person name="Grigoriev I.V."/>
            <person name="Henrissat B."/>
            <person name="Lindahl B."/>
            <person name="Martin F."/>
        </authorList>
    </citation>
    <scope>NUCLEOTIDE SEQUENCE</scope>
    <source>
        <strain evidence="2">JB14</strain>
    </source>
</reference>
<evidence type="ECO:0000313" key="2">
    <source>
        <dbReference type="EMBL" id="KAE9399091.1"/>
    </source>
</evidence>
<protein>
    <submittedName>
        <fullName evidence="2">Uncharacterized protein</fullName>
    </submittedName>
</protein>
<proteinExistence type="predicted"/>
<keyword evidence="3" id="KW-1185">Reference proteome</keyword>
<accession>A0A6A4HNA0</accession>
<feature type="non-terminal residue" evidence="2">
    <location>
        <position position="242"/>
    </location>
</feature>
<dbReference type="AlphaFoldDB" id="A0A6A4HNA0"/>